<sequence length="66" mass="7337">MTSQTLFWTILAAVLGANLLTVTFVWCCVQVSRREQAKEHLSVYLWGFLGVFGFLGVSFYIAMGGT</sequence>
<reference evidence="1" key="1">
    <citation type="submission" date="2022-11" db="EMBL/GenBank/DDBJ databases">
        <title>beta-Carotene-producing bacterium, Jeongeuplla avenae sp. nov., alleviates the salt stress of Arabidopsis seedlings.</title>
        <authorList>
            <person name="Jiang L."/>
            <person name="Lee J."/>
        </authorList>
    </citation>
    <scope>NUCLEOTIDE SEQUENCE</scope>
    <source>
        <strain evidence="1">DY_R2A_6</strain>
    </source>
</reference>
<name>A0ACD4NKS9_9HYPH</name>
<gene>
    <name evidence="1" type="ORF">OXU80_21430</name>
</gene>
<dbReference type="Proteomes" id="UP001163223">
    <property type="component" value="Chromosome"/>
</dbReference>
<proteinExistence type="predicted"/>
<evidence type="ECO:0000313" key="1">
    <source>
        <dbReference type="EMBL" id="WAJ27383.1"/>
    </source>
</evidence>
<evidence type="ECO:0000313" key="2">
    <source>
        <dbReference type="Proteomes" id="UP001163223"/>
    </source>
</evidence>
<protein>
    <submittedName>
        <fullName evidence="1">Uncharacterized protein</fullName>
    </submittedName>
</protein>
<dbReference type="EMBL" id="CP113520">
    <property type="protein sequence ID" value="WAJ27383.1"/>
    <property type="molecule type" value="Genomic_DNA"/>
</dbReference>
<organism evidence="1 2">
    <name type="scientific">Antarcticirhabdus aurantiaca</name>
    <dbReference type="NCBI Taxonomy" id="2606717"/>
    <lineage>
        <taxon>Bacteria</taxon>
        <taxon>Pseudomonadati</taxon>
        <taxon>Pseudomonadota</taxon>
        <taxon>Alphaproteobacteria</taxon>
        <taxon>Hyphomicrobiales</taxon>
        <taxon>Aurantimonadaceae</taxon>
        <taxon>Antarcticirhabdus</taxon>
    </lineage>
</organism>
<accession>A0ACD4NKS9</accession>
<keyword evidence="2" id="KW-1185">Reference proteome</keyword>